<dbReference type="EMBL" id="BJNG01000004">
    <property type="protein sequence ID" value="GEC18257.1"/>
    <property type="molecule type" value="Genomic_DNA"/>
</dbReference>
<protein>
    <submittedName>
        <fullName evidence="2">Uncharacterized protein</fullName>
    </submittedName>
</protein>
<evidence type="ECO:0000313" key="2">
    <source>
        <dbReference type="EMBL" id="GEC18257.1"/>
    </source>
</evidence>
<dbReference type="Proteomes" id="UP000320338">
    <property type="component" value="Unassembled WGS sequence"/>
</dbReference>
<evidence type="ECO:0000256" key="1">
    <source>
        <dbReference type="SAM" id="MobiDB-lite"/>
    </source>
</evidence>
<accession>A0A4Y3WGY1</accession>
<name>A0A4Y3WGY1_9PSEU</name>
<keyword evidence="3" id="KW-1185">Reference proteome</keyword>
<sequence length="94" mass="9975">MDVGVVLGWCAARDVVLSPVIVIENWFEKPVEECADPRLPVGRDVDHSAFTMLRGRRKAAQRGSGAASCEDGGVDEAAAGPPGRPPTGHREARP</sequence>
<comment type="caution">
    <text evidence="2">The sequence shown here is derived from an EMBL/GenBank/DDBJ whole genome shotgun (WGS) entry which is preliminary data.</text>
</comment>
<reference evidence="2 3" key="1">
    <citation type="submission" date="2019-06" db="EMBL/GenBank/DDBJ databases">
        <title>Whole genome shotgun sequence of Pseudonocardia hydrocarbonoxydans NBRC 14498.</title>
        <authorList>
            <person name="Hosoyama A."/>
            <person name="Uohara A."/>
            <person name="Ohji S."/>
            <person name="Ichikawa N."/>
        </authorList>
    </citation>
    <scope>NUCLEOTIDE SEQUENCE [LARGE SCALE GENOMIC DNA]</scope>
    <source>
        <strain evidence="2 3">NBRC 14498</strain>
    </source>
</reference>
<evidence type="ECO:0000313" key="3">
    <source>
        <dbReference type="Proteomes" id="UP000320338"/>
    </source>
</evidence>
<dbReference type="AlphaFoldDB" id="A0A4Y3WGY1"/>
<feature type="region of interest" description="Disordered" evidence="1">
    <location>
        <begin position="56"/>
        <end position="94"/>
    </location>
</feature>
<proteinExistence type="predicted"/>
<organism evidence="2 3">
    <name type="scientific">Pseudonocardia hydrocarbonoxydans</name>
    <dbReference type="NCBI Taxonomy" id="76726"/>
    <lineage>
        <taxon>Bacteria</taxon>
        <taxon>Bacillati</taxon>
        <taxon>Actinomycetota</taxon>
        <taxon>Actinomycetes</taxon>
        <taxon>Pseudonocardiales</taxon>
        <taxon>Pseudonocardiaceae</taxon>
        <taxon>Pseudonocardia</taxon>
    </lineage>
</organism>
<gene>
    <name evidence="2" type="ORF">PHY01_05400</name>
</gene>